<reference evidence="1 2" key="1">
    <citation type="submission" date="2018-06" db="EMBL/GenBank/DDBJ databases">
        <title>Genomic Encyclopedia of Type Strains, Phase III (KMG-III): the genomes of soil and plant-associated and newly described type strains.</title>
        <authorList>
            <person name="Whitman W."/>
        </authorList>
    </citation>
    <scope>NUCLEOTIDE SEQUENCE [LARGE SCALE GENOMIC DNA]</scope>
    <source>
        <strain evidence="1 2">CGMCC 1.12504</strain>
    </source>
</reference>
<protein>
    <submittedName>
        <fullName evidence="1">Uncharacterized protein</fullName>
    </submittedName>
</protein>
<organism evidence="1 2">
    <name type="scientific">Flavobacterium lacus</name>
    <dbReference type="NCBI Taxonomy" id="1353778"/>
    <lineage>
        <taxon>Bacteria</taxon>
        <taxon>Pseudomonadati</taxon>
        <taxon>Bacteroidota</taxon>
        <taxon>Flavobacteriia</taxon>
        <taxon>Flavobacteriales</taxon>
        <taxon>Flavobacteriaceae</taxon>
        <taxon>Flavobacterium</taxon>
    </lineage>
</organism>
<keyword evidence="2" id="KW-1185">Reference proteome</keyword>
<accession>A0A328WMD3</accession>
<comment type="caution">
    <text evidence="1">The sequence shown here is derived from an EMBL/GenBank/DDBJ whole genome shotgun (WGS) entry which is preliminary data.</text>
</comment>
<dbReference type="EMBL" id="QLSV01000009">
    <property type="protein sequence ID" value="RAR47411.1"/>
    <property type="molecule type" value="Genomic_DNA"/>
</dbReference>
<proteinExistence type="predicted"/>
<dbReference type="AlphaFoldDB" id="A0A328WMD3"/>
<name>A0A328WMD3_9FLAO</name>
<dbReference type="RefSeq" id="WP_112086420.1">
    <property type="nucleotide sequence ID" value="NZ_QLSV01000009.1"/>
</dbReference>
<evidence type="ECO:0000313" key="2">
    <source>
        <dbReference type="Proteomes" id="UP000249518"/>
    </source>
</evidence>
<gene>
    <name evidence="1" type="ORF">B0I10_10984</name>
</gene>
<evidence type="ECO:0000313" key="1">
    <source>
        <dbReference type="EMBL" id="RAR47411.1"/>
    </source>
</evidence>
<sequence>MTRPMFAYTKKILESVSFDPKLFSKELVKAMKQLLPYEIEQLKDWLLNFTKEKPELKNCLIHVNL</sequence>
<dbReference type="Proteomes" id="UP000249518">
    <property type="component" value="Unassembled WGS sequence"/>
</dbReference>
<dbReference type="OrthoDB" id="840060at2"/>